<protein>
    <submittedName>
        <fullName evidence="1">Inner kinetochore subunit IML3, Inner kinetochore, DNA, nucleosome, DNA.15A</fullName>
    </submittedName>
</protein>
<name>A0A8S5RWJ4_9CAUD</name>
<reference evidence="1" key="1">
    <citation type="journal article" date="2021" name="Proc. Natl. Acad. Sci. U.S.A.">
        <title>A Catalog of Tens of Thousands of Viruses from Human Metagenomes Reveals Hidden Associations with Chronic Diseases.</title>
        <authorList>
            <person name="Tisza M.J."/>
            <person name="Buck C.B."/>
        </authorList>
    </citation>
    <scope>NUCLEOTIDE SEQUENCE</scope>
    <source>
        <strain evidence="1">CtLeh52</strain>
    </source>
</reference>
<organism evidence="1">
    <name type="scientific">Siphoviridae sp. ctLeh52</name>
    <dbReference type="NCBI Taxonomy" id="2827849"/>
    <lineage>
        <taxon>Viruses</taxon>
        <taxon>Duplodnaviria</taxon>
        <taxon>Heunggongvirae</taxon>
        <taxon>Uroviricota</taxon>
        <taxon>Caudoviricetes</taxon>
    </lineage>
</organism>
<evidence type="ECO:0000313" key="1">
    <source>
        <dbReference type="EMBL" id="DAF43133.1"/>
    </source>
</evidence>
<sequence length="61" mass="7083">MNGLKDYQPQTKALRNFGIDVSKEAVEKYALENFGKIPQNQIERDSARDCKIIEESRRIVK</sequence>
<accession>A0A8S5RWJ4</accession>
<proteinExistence type="predicted"/>
<dbReference type="EMBL" id="BK032499">
    <property type="protein sequence ID" value="DAF43133.1"/>
    <property type="molecule type" value="Genomic_DNA"/>
</dbReference>